<comment type="caution">
    <text evidence="1">The sequence shown here is derived from an EMBL/GenBank/DDBJ whole genome shotgun (WGS) entry which is preliminary data.</text>
</comment>
<proteinExistence type="predicted"/>
<evidence type="ECO:0000313" key="1">
    <source>
        <dbReference type="EMBL" id="TDZ77360.1"/>
    </source>
</evidence>
<sequence length="133" mass="14152">MGARSVQRRSRSVYSAGMGPDFSLIDSEQKAQHLCAQGSLVRMLLLPAEFSGPDIPENVVYVPAWLASAKAGIDLNIVRPLILDGTVEHYSATPEYDGASFVPVAVHISAWHPDSPDGGFTSTLGVWGIGLST</sequence>
<accession>A0A4R8S1U8</accession>
<protein>
    <submittedName>
        <fullName evidence="1">Uncharacterized protein</fullName>
    </submittedName>
</protein>
<evidence type="ECO:0000313" key="2">
    <source>
        <dbReference type="Proteomes" id="UP000295117"/>
    </source>
</evidence>
<gene>
    <name evidence="1" type="ORF">DE4585_04754</name>
</gene>
<reference evidence="1 2" key="1">
    <citation type="journal article" date="2019" name="Sci. Rep.">
        <title>Extended insight into the Mycobacterium chelonae-abscessus complex through whole genome sequencing of Mycobacterium salmoniphilum outbreak and Mycobacterium salmoniphilum-like strains.</title>
        <authorList>
            <person name="Behra P.R.K."/>
            <person name="Das S."/>
            <person name="Pettersson B.M.F."/>
            <person name="Shirreff L."/>
            <person name="DuCote T."/>
            <person name="Jacobsson K.G."/>
            <person name="Ennis D.G."/>
            <person name="Kirsebom L.A."/>
        </authorList>
    </citation>
    <scope>NUCLEOTIDE SEQUENCE [LARGE SCALE GENOMIC DNA]</scope>
    <source>
        <strain evidence="1 2">DE 4585</strain>
    </source>
</reference>
<dbReference type="EMBL" id="PECH01000010">
    <property type="protein sequence ID" value="TDZ77360.1"/>
    <property type="molecule type" value="Genomic_DNA"/>
</dbReference>
<dbReference type="Proteomes" id="UP000295117">
    <property type="component" value="Unassembled WGS sequence"/>
</dbReference>
<dbReference type="AlphaFoldDB" id="A0A4R8S1U8"/>
<organism evidence="1 2">
    <name type="scientific">Mycobacteroides salmoniphilum</name>
    <dbReference type="NCBI Taxonomy" id="404941"/>
    <lineage>
        <taxon>Bacteria</taxon>
        <taxon>Bacillati</taxon>
        <taxon>Actinomycetota</taxon>
        <taxon>Actinomycetes</taxon>
        <taxon>Mycobacteriales</taxon>
        <taxon>Mycobacteriaceae</taxon>
        <taxon>Mycobacteroides</taxon>
    </lineage>
</organism>
<name>A0A4R8S1U8_9MYCO</name>